<keyword evidence="12 15" id="KW-1133">Transmembrane helix</keyword>
<comment type="subcellular location">
    <subcellularLocation>
        <location evidence="1">Cell membrane</location>
        <topology evidence="1">Multi-pass membrane protein</topology>
    </subcellularLocation>
</comment>
<dbReference type="NCBIfam" id="TIGR01525">
    <property type="entry name" value="ATPase-IB_hvy"/>
    <property type="match status" value="1"/>
</dbReference>
<keyword evidence="13" id="KW-0406">Ion transport</keyword>
<keyword evidence="19" id="KW-0378">Hydrolase</keyword>
<dbReference type="InterPro" id="IPR027256">
    <property type="entry name" value="P-typ_ATPase_IB"/>
</dbReference>
<evidence type="ECO:0000256" key="1">
    <source>
        <dbReference type="ARBA" id="ARBA00004651"/>
    </source>
</evidence>
<dbReference type="Gene3D" id="3.40.50.1000">
    <property type="entry name" value="HAD superfamily/HAD-like"/>
    <property type="match status" value="1"/>
</dbReference>
<keyword evidence="20" id="KW-1185">Reference proteome</keyword>
<dbReference type="SUPFAM" id="SSF81653">
    <property type="entry name" value="Calcium ATPase, transduction domain A"/>
    <property type="match status" value="1"/>
</dbReference>
<dbReference type="EMBL" id="SOZD01000001">
    <property type="protein sequence ID" value="TFF26950.1"/>
    <property type="molecule type" value="Genomic_DNA"/>
</dbReference>
<dbReference type="PROSITE" id="PS50846">
    <property type="entry name" value="HMA_2"/>
    <property type="match status" value="1"/>
</dbReference>
<keyword evidence="3" id="KW-0813">Transport</keyword>
<dbReference type="InterPro" id="IPR008250">
    <property type="entry name" value="ATPase_P-typ_transduc_dom_A_sf"/>
</dbReference>
<keyword evidence="6 15" id="KW-0812">Transmembrane</keyword>
<evidence type="ECO:0000256" key="12">
    <source>
        <dbReference type="ARBA" id="ARBA00022989"/>
    </source>
</evidence>
<dbReference type="InterPro" id="IPR023298">
    <property type="entry name" value="ATPase_P-typ_TM_dom_sf"/>
</dbReference>
<dbReference type="SUPFAM" id="SSF81665">
    <property type="entry name" value="Calcium ATPase, transmembrane domain M"/>
    <property type="match status" value="1"/>
</dbReference>
<feature type="transmembrane region" description="Helical" evidence="15">
    <location>
        <begin position="124"/>
        <end position="147"/>
    </location>
</feature>
<evidence type="ECO:0000259" key="17">
    <source>
        <dbReference type="PROSITE" id="PS50846"/>
    </source>
</evidence>
<dbReference type="GO" id="GO:0005524">
    <property type="term" value="F:ATP binding"/>
    <property type="evidence" value="ECO:0007669"/>
    <property type="project" value="UniProtKB-UniRule"/>
</dbReference>
<evidence type="ECO:0000256" key="13">
    <source>
        <dbReference type="ARBA" id="ARBA00023065"/>
    </source>
</evidence>
<evidence type="ECO:0000313" key="18">
    <source>
        <dbReference type="EMBL" id="TFF20649.1"/>
    </source>
</evidence>
<keyword evidence="14 15" id="KW-0472">Membrane</keyword>
<dbReference type="SUPFAM" id="SSF56784">
    <property type="entry name" value="HAD-like"/>
    <property type="match status" value="1"/>
</dbReference>
<dbReference type="InterPro" id="IPR059000">
    <property type="entry name" value="ATPase_P-type_domA"/>
</dbReference>
<dbReference type="Gene3D" id="3.30.70.100">
    <property type="match status" value="1"/>
</dbReference>
<dbReference type="InterPro" id="IPR036163">
    <property type="entry name" value="HMA_dom_sf"/>
</dbReference>
<dbReference type="Pfam" id="PF00702">
    <property type="entry name" value="Hydrolase"/>
    <property type="match status" value="1"/>
</dbReference>
<dbReference type="NCBIfam" id="TIGR01511">
    <property type="entry name" value="ATPase-IB1_Cu"/>
    <property type="match status" value="1"/>
</dbReference>
<dbReference type="PROSITE" id="PS01047">
    <property type="entry name" value="HMA_1"/>
    <property type="match status" value="1"/>
</dbReference>
<proteinExistence type="inferred from homology"/>
<evidence type="ECO:0000256" key="4">
    <source>
        <dbReference type="ARBA" id="ARBA00022475"/>
    </source>
</evidence>
<dbReference type="InterPro" id="IPR001757">
    <property type="entry name" value="P_typ_ATPase"/>
</dbReference>
<dbReference type="PANTHER" id="PTHR43520">
    <property type="entry name" value="ATP7, ISOFORM B"/>
    <property type="match status" value="1"/>
</dbReference>
<evidence type="ECO:0000256" key="3">
    <source>
        <dbReference type="ARBA" id="ARBA00022448"/>
    </source>
</evidence>
<reference evidence="19 20" key="1">
    <citation type="submission" date="2019-03" db="EMBL/GenBank/DDBJ databases">
        <title>Jiella endophytica sp. nov., a novel endophytic bacterium isolated from root of Ficus microcarpa Linn. f.</title>
        <authorList>
            <person name="Tuo L."/>
        </authorList>
    </citation>
    <scope>NUCLEOTIDE SEQUENCE [LARGE SCALE GENOMIC DNA]</scope>
    <source>
        <strain evidence="19 20">CBS5Q-3</strain>
    </source>
</reference>
<dbReference type="GO" id="GO:0055070">
    <property type="term" value="P:copper ion homeostasis"/>
    <property type="evidence" value="ECO:0007669"/>
    <property type="project" value="TreeGrafter"/>
</dbReference>
<dbReference type="CDD" id="cd00371">
    <property type="entry name" value="HMA"/>
    <property type="match status" value="1"/>
</dbReference>
<feature type="transmembrane region" description="Helical" evidence="15">
    <location>
        <begin position="372"/>
        <end position="391"/>
    </location>
</feature>
<evidence type="ECO:0000256" key="2">
    <source>
        <dbReference type="ARBA" id="ARBA00006024"/>
    </source>
</evidence>
<dbReference type="NCBIfam" id="TIGR01512">
    <property type="entry name" value="ATPase-IB2_Cd"/>
    <property type="match status" value="1"/>
</dbReference>
<feature type="transmembrane region" description="Helical" evidence="15">
    <location>
        <begin position="159"/>
        <end position="177"/>
    </location>
</feature>
<evidence type="ECO:0000256" key="9">
    <source>
        <dbReference type="ARBA" id="ARBA00022840"/>
    </source>
</evidence>
<protein>
    <submittedName>
        <fullName evidence="19">Cadmium-translocating P-type ATPase</fullName>
        <ecNumber evidence="19">3.6.3.3</ecNumber>
    </submittedName>
</protein>
<feature type="transmembrane region" description="Helical" evidence="15">
    <location>
        <begin position="217"/>
        <end position="235"/>
    </location>
</feature>
<name>A0A4Y8RRK3_9HYPH</name>
<dbReference type="InterPro" id="IPR036412">
    <property type="entry name" value="HAD-like_sf"/>
</dbReference>
<dbReference type="Pfam" id="PF00403">
    <property type="entry name" value="HMA"/>
    <property type="match status" value="1"/>
</dbReference>
<dbReference type="InterPro" id="IPR006121">
    <property type="entry name" value="HMA_dom"/>
</dbReference>
<dbReference type="PROSITE" id="PS00154">
    <property type="entry name" value="ATPASE_E1_E2"/>
    <property type="match status" value="1"/>
</dbReference>
<organism evidence="19 20">
    <name type="scientific">Jiella endophytica</name>
    <dbReference type="NCBI Taxonomy" id="2558362"/>
    <lineage>
        <taxon>Bacteria</taxon>
        <taxon>Pseudomonadati</taxon>
        <taxon>Pseudomonadota</taxon>
        <taxon>Alphaproteobacteria</taxon>
        <taxon>Hyphomicrobiales</taxon>
        <taxon>Aurantimonadaceae</taxon>
        <taxon>Jiella</taxon>
    </lineage>
</organism>
<dbReference type="InterPro" id="IPR023299">
    <property type="entry name" value="ATPase_P-typ_cyto_dom_N"/>
</dbReference>
<evidence type="ECO:0000256" key="14">
    <source>
        <dbReference type="ARBA" id="ARBA00023136"/>
    </source>
</evidence>
<dbReference type="InterPro" id="IPR018303">
    <property type="entry name" value="ATPase_P-typ_P_site"/>
</dbReference>
<feature type="transmembrane region" description="Helical" evidence="15">
    <location>
        <begin position="397"/>
        <end position="422"/>
    </location>
</feature>
<evidence type="ECO:0000256" key="6">
    <source>
        <dbReference type="ARBA" id="ARBA00022692"/>
    </source>
</evidence>
<feature type="compositionally biased region" description="Basic and acidic residues" evidence="16">
    <location>
        <begin position="757"/>
        <end position="768"/>
    </location>
</feature>
<evidence type="ECO:0000256" key="10">
    <source>
        <dbReference type="ARBA" id="ARBA00022842"/>
    </source>
</evidence>
<dbReference type="Gene3D" id="3.40.1110.10">
    <property type="entry name" value="Calcium-transporting ATPase, cytoplasmic domain N"/>
    <property type="match status" value="1"/>
</dbReference>
<feature type="domain" description="HMA" evidence="17">
    <location>
        <begin position="39"/>
        <end position="105"/>
    </location>
</feature>
<evidence type="ECO:0000256" key="16">
    <source>
        <dbReference type="SAM" id="MobiDB-lite"/>
    </source>
</evidence>
<evidence type="ECO:0000256" key="8">
    <source>
        <dbReference type="ARBA" id="ARBA00022741"/>
    </source>
</evidence>
<dbReference type="GO" id="GO:0016887">
    <property type="term" value="F:ATP hydrolysis activity"/>
    <property type="evidence" value="ECO:0007669"/>
    <property type="project" value="InterPro"/>
</dbReference>
<dbReference type="Gene3D" id="2.70.150.10">
    <property type="entry name" value="Calcium-transporting ATPase, cytoplasmic transduction domain A"/>
    <property type="match status" value="1"/>
</dbReference>
<dbReference type="PRINTS" id="PR00119">
    <property type="entry name" value="CATATPASE"/>
</dbReference>
<evidence type="ECO:0000256" key="7">
    <source>
        <dbReference type="ARBA" id="ARBA00022723"/>
    </source>
</evidence>
<dbReference type="InterPro" id="IPR017969">
    <property type="entry name" value="Heavy-metal-associated_CS"/>
</dbReference>
<feature type="transmembrane region" description="Helical" evidence="15">
    <location>
        <begin position="696"/>
        <end position="712"/>
    </location>
</feature>
<keyword evidence="8 15" id="KW-0547">Nucleotide-binding</keyword>
<dbReference type="NCBIfam" id="TIGR01494">
    <property type="entry name" value="ATPase_P-type"/>
    <property type="match status" value="1"/>
</dbReference>
<dbReference type="AlphaFoldDB" id="A0A4Y8RRK3"/>
<accession>A0A4Y8RRK3</accession>
<evidence type="ECO:0000256" key="11">
    <source>
        <dbReference type="ARBA" id="ARBA00022967"/>
    </source>
</evidence>
<comment type="similarity">
    <text evidence="2 15">Belongs to the cation transport ATPase (P-type) (TC 3.A.3) family. Type IB subfamily.</text>
</comment>
<keyword evidence="10" id="KW-0460">Magnesium</keyword>
<keyword evidence="11" id="KW-1278">Translocase</keyword>
<dbReference type="RefSeq" id="WP_134759082.1">
    <property type="nucleotide sequence ID" value="NZ_SOZD01000001.1"/>
</dbReference>
<evidence type="ECO:0000256" key="15">
    <source>
        <dbReference type="RuleBase" id="RU362081"/>
    </source>
</evidence>
<evidence type="ECO:0000313" key="20">
    <source>
        <dbReference type="Proteomes" id="UP000298179"/>
    </source>
</evidence>
<dbReference type="Pfam" id="PF00122">
    <property type="entry name" value="E1-E2_ATPase"/>
    <property type="match status" value="1"/>
</dbReference>
<sequence length="768" mass="79536">MSCCSPALDLAEAEERVVAADLRGEELRHAGRVGRDGSVTYVFAVPDVHCGACIAAIEDALKPLAGVDSVRVNLTLRRVTVVLSTTDVPPLPIAETLARLGYPATPVDLGDLDELARGRQSAKLLTALGIAGFAAANVMLLSVSVWAGADDATRDLFHLISALIAIPAVAFSGQVFFRSAFGALRAGRLNMDVPISLALLLALGMSIVESLSGGAEAYFDAVVTLTFFLLVGRYLDELMRERARSAVLGIARLAAKGATRIVDGAPVHVPIDEVEPGMRLRVSAGERMPVDARIVAGESTLDRSLVTGESEPLDASAGMRVEAGVLNLSGPLDVEALSNAKESFLAEIMAMMEAAEVGRGAYVRVADRMARLYAPAVHLAAAVTFLAWLFLSGGDWYHAITIAIAVLIVTCPCALGLAVPVVHVVGASRLFSAGILMKDGSALERLAEIDTVVFDKTGTLTTGTPALARTDADEEARGAARALAARSSHPAARAIHAGLSAGTEPAIEAVREIPGVGVEALVGGRRTRLGRPAWVAEIAAGDRTTGDAGGVAFAFENGPATIFELHETLREGAVEAASGLAAAGLPVELLSGDAEGPVARVAAALSIGRHRSGCRPEEKIARIRELQAKHHRVLMIGDGLNDAPSLAAGDVSMAPASACDAGRLAADFVFTRDSLTAVPFALAVARRAKRLVQTNFALAIVYNLVAVPLAMAGFVTPLVAAIAMSASSILVVANSLRLARGSLGGTAPASAATQTESARRPQHLEATA</sequence>
<keyword evidence="7 15" id="KW-0479">Metal-binding</keyword>
<evidence type="ECO:0000313" key="19">
    <source>
        <dbReference type="EMBL" id="TFF26950.1"/>
    </source>
</evidence>
<dbReference type="PANTHER" id="PTHR43520:SF5">
    <property type="entry name" value="CATION-TRANSPORTING P-TYPE ATPASE-RELATED"/>
    <property type="match status" value="1"/>
</dbReference>
<dbReference type="PRINTS" id="PR00943">
    <property type="entry name" value="CUATPASE"/>
</dbReference>
<gene>
    <name evidence="19" type="primary">cadA</name>
    <name evidence="19" type="ORF">E3C22_00215</name>
    <name evidence="18" type="ORF">E3C22_17255</name>
</gene>
<dbReference type="Proteomes" id="UP000298179">
    <property type="component" value="Unassembled WGS sequence"/>
</dbReference>
<dbReference type="EC" id="3.6.3.3" evidence="19"/>
<dbReference type="GO" id="GO:0005886">
    <property type="term" value="C:plasma membrane"/>
    <property type="evidence" value="ECO:0007669"/>
    <property type="project" value="UniProtKB-SubCell"/>
</dbReference>
<dbReference type="GO" id="GO:0043682">
    <property type="term" value="F:P-type divalent copper transporter activity"/>
    <property type="evidence" value="ECO:0007669"/>
    <property type="project" value="TreeGrafter"/>
</dbReference>
<dbReference type="OrthoDB" id="8428253at2"/>
<keyword evidence="4 15" id="KW-1003">Cell membrane</keyword>
<keyword evidence="5" id="KW-0597">Phosphoprotein</keyword>
<dbReference type="GO" id="GO:0005507">
    <property type="term" value="F:copper ion binding"/>
    <property type="evidence" value="ECO:0007669"/>
    <property type="project" value="TreeGrafter"/>
</dbReference>
<dbReference type="EMBL" id="SOZD01000005">
    <property type="protein sequence ID" value="TFF20649.1"/>
    <property type="molecule type" value="Genomic_DNA"/>
</dbReference>
<feature type="transmembrane region" description="Helical" evidence="15">
    <location>
        <begin position="189"/>
        <end position="211"/>
    </location>
</feature>
<keyword evidence="9 15" id="KW-0067">ATP-binding</keyword>
<feature type="region of interest" description="Disordered" evidence="16">
    <location>
        <begin position="745"/>
        <end position="768"/>
    </location>
</feature>
<evidence type="ECO:0000256" key="5">
    <source>
        <dbReference type="ARBA" id="ARBA00022553"/>
    </source>
</evidence>
<dbReference type="InterPro" id="IPR023214">
    <property type="entry name" value="HAD_sf"/>
</dbReference>
<comment type="caution">
    <text evidence="19">The sequence shown here is derived from an EMBL/GenBank/DDBJ whole genome shotgun (WGS) entry which is preliminary data.</text>
</comment>
<dbReference type="SUPFAM" id="SSF55008">
    <property type="entry name" value="HMA, heavy metal-associated domain"/>
    <property type="match status" value="1"/>
</dbReference>